<proteinExistence type="predicted"/>
<feature type="domain" description="RelA/SpoT" evidence="1">
    <location>
        <begin position="43"/>
        <end position="175"/>
    </location>
</feature>
<accession>A0A0D6JCB9</accession>
<dbReference type="Gene3D" id="3.30.460.10">
    <property type="entry name" value="Beta Polymerase, domain 2"/>
    <property type="match status" value="1"/>
</dbReference>
<dbReference type="SMART" id="SM00954">
    <property type="entry name" value="RelA_SpoT"/>
    <property type="match status" value="1"/>
</dbReference>
<sequence>MDINEYAASGQALYEDLAKTVTEILEQAVGAAGLQASRPQSQYRAKNADRLRARLQEKDQASAPNIEEVRKDLAGCRLIFYTNGDLNEFLQSDILRENFDIDFDSSRIHHPVAKDGSDPQFRGYNLVVKLKENRTSLPEYGRFAGLRCEVQLQTILNHAWAETSHDIVYKQPIGKELARKALGQIEKRFRDIMLKYLVPAGYEIDKAKQDFESLLKGKPIFEKGPLRALKDAGDNNERWGVLTVIQEHYLPNHDDPRPLVPELLMTVEEAINRSRGTPAAKIQMGAIEADGWTGQDVTSCALDLLGEFLFVDPEATFDLLVRLMEQATGKEERERILQSAERLATVPIRVVRMVGGEVQLRLARKLEQLGADKRSNVRDLVLKICEEVLKPDVSGSSGSYRTVTFERGTMPATKEIEVARSKVIDMLHVLYKESSSDIERLVILQHLSEASRMPMQGGKTNELVEVILRDSLKVAAFMCDVLSEVSFEIKKAIEYDAWNMYRILCIATFDGDDDRTLHDLQERLRYATLQMRDALADDTEFEIFKTLASLESVYPPAWDSPSFDFRRDEAWRSQRIELYLAEFTSASADQWWGRMERSAAFESMDLAAYGGLQELLGRLCEEKPDLVFPRLDSLPENVARFLPLILSRLARSSREAELRPILERWAKEGKYLCSLTRHYRASKKADVTVLSDVFMRAVEKEDCSVAIELVTTLVDTYGEPDNSGKALLLEVVAWLESQGRTDWVDETWHMEKGLSSLAKDLTQDERVAVLGSLVPRTKADHHIDYLLTPFAEVDLPSVLGFFGERLKYAASSPRKKNYDAIPRSLTQLKPLRAAPLNVLETVLGWLRSAEFMDHEAGSFVYAVFPKLPDELAVAMVEKAAEEKQDAWSVLEILSSYDGAEKVFEICREMVGAHEASDREFLKKVGFVLNATGTVSGEFGFVDAYIAKKEVFEGWLADHREPVVSFARQEIASLDRMIASEQNRSEQRYALERLNWGESIDDDQA</sequence>
<dbReference type="Proteomes" id="UP000033187">
    <property type="component" value="Chromosome 1"/>
</dbReference>
<reference evidence="3" key="1">
    <citation type="submission" date="2015-02" db="EMBL/GenBank/DDBJ databases">
        <authorList>
            <person name="Chooi Y.-H."/>
        </authorList>
    </citation>
    <scope>NUCLEOTIDE SEQUENCE [LARGE SCALE GENOMIC DNA]</scope>
    <source>
        <strain evidence="3">strain Y</strain>
    </source>
</reference>
<evidence type="ECO:0000259" key="1">
    <source>
        <dbReference type="SMART" id="SM00954"/>
    </source>
</evidence>
<name>A0A0D6JCB9_9HYPH</name>
<dbReference type="AlphaFoldDB" id="A0A0D6JCB9"/>
<dbReference type="GO" id="GO:0015969">
    <property type="term" value="P:guanosine tetraphosphate metabolic process"/>
    <property type="evidence" value="ECO:0007669"/>
    <property type="project" value="InterPro"/>
</dbReference>
<dbReference type="PANTHER" id="PTHR41773:SF1">
    <property type="entry name" value="RELA_SPOT DOMAIN-CONTAINING PROTEIN"/>
    <property type="match status" value="1"/>
</dbReference>
<dbReference type="PANTHER" id="PTHR41773">
    <property type="entry name" value="GTP PYROPHOSPHATASE-RELATED"/>
    <property type="match status" value="1"/>
</dbReference>
<dbReference type="RefSeq" id="WP_046476597.1">
    <property type="nucleotide sequence ID" value="NZ_LN829118.1"/>
</dbReference>
<keyword evidence="3" id="KW-1185">Reference proteome</keyword>
<organism evidence="2 3">
    <name type="scientific">Candidatus Filomicrobium marinum</name>
    <dbReference type="NCBI Taxonomy" id="1608628"/>
    <lineage>
        <taxon>Bacteria</taxon>
        <taxon>Pseudomonadati</taxon>
        <taxon>Pseudomonadota</taxon>
        <taxon>Alphaproteobacteria</taxon>
        <taxon>Hyphomicrobiales</taxon>
        <taxon>Hyphomicrobiaceae</taxon>
        <taxon>Filomicrobium</taxon>
    </lineage>
</organism>
<dbReference type="KEGG" id="fil:BN1229_v1_0686"/>
<dbReference type="OrthoDB" id="9801824at2"/>
<dbReference type="InterPro" id="IPR043519">
    <property type="entry name" value="NT_sf"/>
</dbReference>
<dbReference type="CDD" id="cd05399">
    <property type="entry name" value="NT_Rel-Spo_like"/>
    <property type="match status" value="1"/>
</dbReference>
<dbReference type="EMBL" id="LN829119">
    <property type="protein sequence ID" value="CPR16181.1"/>
    <property type="molecule type" value="Genomic_DNA"/>
</dbReference>
<gene>
    <name evidence="2" type="ORF">YBN1229_v1_0689</name>
</gene>
<evidence type="ECO:0000313" key="3">
    <source>
        <dbReference type="Proteomes" id="UP000033187"/>
    </source>
</evidence>
<protein>
    <submittedName>
        <fullName evidence="2">Putative RelA/SpoT domain protein</fullName>
    </submittedName>
</protein>
<dbReference type="KEGG" id="fiy:BN1229_v1_0689"/>
<dbReference type="SUPFAM" id="SSF81301">
    <property type="entry name" value="Nucleotidyltransferase"/>
    <property type="match status" value="1"/>
</dbReference>
<evidence type="ECO:0000313" key="2">
    <source>
        <dbReference type="EMBL" id="CPR16181.1"/>
    </source>
</evidence>
<dbReference type="InterPro" id="IPR007685">
    <property type="entry name" value="RelA_SpoT"/>
</dbReference>